<dbReference type="KEGG" id="emp:EZMO1_4779"/>
<proteinExistence type="predicted"/>
<protein>
    <submittedName>
        <fullName evidence="1">Uncharacterized protein</fullName>
    </submittedName>
</protein>
<dbReference type="EMBL" id="CP013251">
    <property type="protein sequence ID" value="AMO58680.1"/>
    <property type="molecule type" value="Genomic_DNA"/>
</dbReference>
<sequence length="33" mass="3726">MFCIAMALALKYSAPGYDSRFFTSDCHHGQELD</sequence>
<evidence type="ECO:0000313" key="2">
    <source>
        <dbReference type="Proteomes" id="UP000071065"/>
    </source>
</evidence>
<accession>A0A142BIV4</accession>
<dbReference type="AlphaFoldDB" id="A0A142BIV4"/>
<reference evidence="1 2" key="1">
    <citation type="journal article" date="2016" name="Front. Microbiol.">
        <title>Genomic Insight into the Host-Endosymbiont Relationship of Endozoicomonas montiporae CL-33(T) with its Coral Host.</title>
        <authorList>
            <person name="Ding J.-Y."/>
            <person name="Shiu J.-H."/>
            <person name="Chen W.-M."/>
            <person name="Chiang Y.-R."/>
            <person name="Tang S.-L."/>
        </authorList>
    </citation>
    <scope>NUCLEOTIDE SEQUENCE [LARGE SCALE GENOMIC DNA]</scope>
    <source>
        <strain evidence="1 2">CL-33</strain>
    </source>
</reference>
<dbReference type="STRING" id="570277.EZMO1_4779"/>
<evidence type="ECO:0000313" key="1">
    <source>
        <dbReference type="EMBL" id="AMO58680.1"/>
    </source>
</evidence>
<gene>
    <name evidence="1" type="ORF">EZMO1_4779</name>
</gene>
<dbReference type="Proteomes" id="UP000071065">
    <property type="component" value="Chromosome"/>
</dbReference>
<name>A0A142BIV4_9GAMM</name>
<organism evidence="1 2">
    <name type="scientific">Endozoicomonas montiporae CL-33</name>
    <dbReference type="NCBI Taxonomy" id="570277"/>
    <lineage>
        <taxon>Bacteria</taxon>
        <taxon>Pseudomonadati</taxon>
        <taxon>Pseudomonadota</taxon>
        <taxon>Gammaproteobacteria</taxon>
        <taxon>Oceanospirillales</taxon>
        <taxon>Endozoicomonadaceae</taxon>
        <taxon>Endozoicomonas</taxon>
    </lineage>
</organism>